<feature type="non-terminal residue" evidence="3">
    <location>
        <position position="113"/>
    </location>
</feature>
<feature type="region of interest" description="Disordered" evidence="1">
    <location>
        <begin position="28"/>
        <end position="48"/>
    </location>
</feature>
<dbReference type="EMBL" id="CAJNOE010005452">
    <property type="protein sequence ID" value="CAF1519174.1"/>
    <property type="molecule type" value="Genomic_DNA"/>
</dbReference>
<dbReference type="Proteomes" id="UP000663860">
    <property type="component" value="Unassembled WGS sequence"/>
</dbReference>
<name>A0A815U8Z9_9BILA</name>
<comment type="caution">
    <text evidence="3">The sequence shown here is derived from an EMBL/GenBank/DDBJ whole genome shotgun (WGS) entry which is preliminary data.</text>
</comment>
<sequence length="113" mass="13218">MSIKDDDSIQTVAQPHLPLHIRQQIADWKRHAQHAGNDSTKNDSHHLSMPTPHTMIETGLTFHRDIKEGSQRFRWNLLFNILLWIIVPFPLWIPFISNRIAYFIIPSIQAVFV</sequence>
<gene>
    <name evidence="3" type="ORF">IZO911_LOCUS45796</name>
</gene>
<accession>A0A815U8Z9</accession>
<proteinExistence type="predicted"/>
<keyword evidence="2" id="KW-0812">Transmembrane</keyword>
<dbReference type="AlphaFoldDB" id="A0A815U8Z9"/>
<reference evidence="3" key="1">
    <citation type="submission" date="2021-02" db="EMBL/GenBank/DDBJ databases">
        <authorList>
            <person name="Nowell W R."/>
        </authorList>
    </citation>
    <scope>NUCLEOTIDE SEQUENCE</scope>
</reference>
<evidence type="ECO:0000313" key="3">
    <source>
        <dbReference type="EMBL" id="CAF1519174.1"/>
    </source>
</evidence>
<evidence type="ECO:0000256" key="2">
    <source>
        <dbReference type="SAM" id="Phobius"/>
    </source>
</evidence>
<protein>
    <submittedName>
        <fullName evidence="3">Uncharacterized protein</fullName>
    </submittedName>
</protein>
<evidence type="ECO:0000313" key="4">
    <source>
        <dbReference type="Proteomes" id="UP000663860"/>
    </source>
</evidence>
<organism evidence="3 4">
    <name type="scientific">Adineta steineri</name>
    <dbReference type="NCBI Taxonomy" id="433720"/>
    <lineage>
        <taxon>Eukaryota</taxon>
        <taxon>Metazoa</taxon>
        <taxon>Spiralia</taxon>
        <taxon>Gnathifera</taxon>
        <taxon>Rotifera</taxon>
        <taxon>Eurotatoria</taxon>
        <taxon>Bdelloidea</taxon>
        <taxon>Adinetida</taxon>
        <taxon>Adinetidae</taxon>
        <taxon>Adineta</taxon>
    </lineage>
</organism>
<evidence type="ECO:0000256" key="1">
    <source>
        <dbReference type="SAM" id="MobiDB-lite"/>
    </source>
</evidence>
<keyword evidence="2" id="KW-0472">Membrane</keyword>
<keyword evidence="2" id="KW-1133">Transmembrane helix</keyword>
<feature type="transmembrane region" description="Helical" evidence="2">
    <location>
        <begin position="73"/>
        <end position="93"/>
    </location>
</feature>